<keyword evidence="3 7" id="KW-0812">Transmembrane</keyword>
<dbReference type="PROSITE" id="PS50850">
    <property type="entry name" value="MFS"/>
    <property type="match status" value="1"/>
</dbReference>
<dbReference type="InterPro" id="IPR029052">
    <property type="entry name" value="Metallo-depent_PP-like"/>
</dbReference>
<comment type="caution">
    <text evidence="9">The sequence shown here is derived from an EMBL/GenBank/DDBJ whole genome shotgun (WGS) entry which is preliminary data.</text>
</comment>
<evidence type="ECO:0000256" key="6">
    <source>
        <dbReference type="SAM" id="MobiDB-lite"/>
    </source>
</evidence>
<dbReference type="Pfam" id="PF05011">
    <property type="entry name" value="DBR1"/>
    <property type="match status" value="1"/>
</dbReference>
<dbReference type="PANTHER" id="PTHR43791:SF48">
    <property type="entry name" value="TRANSPORTER, PUTATIVE (AFU_ORTHOLOGUE AFUA_4G01000)-RELATED"/>
    <property type="match status" value="1"/>
</dbReference>
<feature type="transmembrane region" description="Helical" evidence="7">
    <location>
        <begin position="252"/>
        <end position="273"/>
    </location>
</feature>
<dbReference type="SUPFAM" id="SSF103473">
    <property type="entry name" value="MFS general substrate transporter"/>
    <property type="match status" value="1"/>
</dbReference>
<feature type="transmembrane region" description="Helical" evidence="7">
    <location>
        <begin position="356"/>
        <end position="379"/>
    </location>
</feature>
<feature type="transmembrane region" description="Helical" evidence="7">
    <location>
        <begin position="486"/>
        <end position="505"/>
    </location>
</feature>
<evidence type="ECO:0000256" key="1">
    <source>
        <dbReference type="ARBA" id="ARBA00004141"/>
    </source>
</evidence>
<dbReference type="EMBL" id="JAWRVI010000015">
    <property type="protein sequence ID" value="KAK4090487.1"/>
    <property type="molecule type" value="Genomic_DNA"/>
</dbReference>
<dbReference type="SUPFAM" id="SSF56300">
    <property type="entry name" value="Metallo-dependent phosphatases"/>
    <property type="match status" value="1"/>
</dbReference>
<accession>A0ABR0C2I6</accession>
<name>A0ABR0C2I6_PURLI</name>
<dbReference type="InterPro" id="IPR036259">
    <property type="entry name" value="MFS_trans_sf"/>
</dbReference>
<keyword evidence="2" id="KW-0813">Transport</keyword>
<dbReference type="PANTHER" id="PTHR43791">
    <property type="entry name" value="PERMEASE-RELATED"/>
    <property type="match status" value="1"/>
</dbReference>
<reference evidence="9 10" key="1">
    <citation type="journal article" date="2024" name="Microbiol. Resour. Announc.">
        <title>Genome annotations for the ascomycete fungi Trichoderma harzianum, Trichoderma aggressivum, and Purpureocillium lilacinum.</title>
        <authorList>
            <person name="Beijen E.P.W."/>
            <person name="Ohm R.A."/>
        </authorList>
    </citation>
    <scope>NUCLEOTIDE SEQUENCE [LARGE SCALE GENOMIC DNA]</scope>
    <source>
        <strain evidence="9 10">CBS 150709</strain>
    </source>
</reference>
<sequence length="1000" mass="111010">MHRKEKVSLSAVCPLCTRGPAARTDGHTDPDFHPRRVQVNVAQDGLHEAEHGRHEQQQQQQQQARNLDQRGDGTAESIDSKLGPHTAASHVEAQAGQEATDEYGHPLAEIDPVHEARIRLKMDFAVVPLVSLIYLLSFIDRSNIGNAKLAGLEHDLGMHGYDYNTALSVFYITYIVFEIPCNAACKWLGPGWFLPAVTLAFGVTSIATAFVQSFRALCGVRCLLGVFEAGMMPGIAYYLSRWYRRSELTFRISLFILSAALAGAFGGLLASAILELDSFGALRSWRMIFAIEGIATCALALASFVLLTDRPETAIWLTPADKALAIARLKAERIGTTELVDGFSTAKLRAGILNPVVLPTSAIFLLNSITVHGASFFLPSIVSTLYPDRSVTQQQLLTVPPYVVGATGCVLLSYASWRLERRGVFMVACAPLAVLGYALFLAPGTGATTRYGAIFLPFFGMFAYGALTNAHVAANVVSDTARASAIATNVMFGNIGGLASTWAYIQKDAPRYNIGNGLNLAAQASMFLIALGLYFWIRRDNRRRAARDVHGALEGKTVQEIQDMDWHHPGFRFFLPVAARSAAFLTHTAQAVRNAQDLNCMSVPRKYRELGDFHKYYSGAAVAPVLTLVIGGNHEASNYLFELYHGGWLAPKIYYLGAAGVVRYGPLRVAGLSGIYQQKDYRGPHHERLPYERDDIKSVYHVREYDVDKLLRLESGVDIAMSHDWPAWVELFGDYQSLFARNPHFLLSASKDGLGSFPATELLNHLRPAHWFSAHMHYRFAATIQHTAERIEDTVRALPIMASTRGKLPVFKSQRKYFVSGVKPAGARQTTDFLALDKYKEGRSTTNFLDLVEIEVPMRAEDAPYMKKRAGSDKFDLCYDEEWLAITRAYNDSLRVQDPETLVVPPDKGKSKRPSAGSIRRHRDWVRLNIVDKGLLEVPRRFSVHAPVHNAAMGETMEMPREYPNSQTVRFAQLLQVENRFVPSRKTSDDGDSIFERDGE</sequence>
<feature type="transmembrane region" description="Helical" evidence="7">
    <location>
        <begin position="454"/>
        <end position="474"/>
    </location>
</feature>
<organism evidence="9 10">
    <name type="scientific">Purpureocillium lilacinum</name>
    <name type="common">Paecilomyces lilacinus</name>
    <dbReference type="NCBI Taxonomy" id="33203"/>
    <lineage>
        <taxon>Eukaryota</taxon>
        <taxon>Fungi</taxon>
        <taxon>Dikarya</taxon>
        <taxon>Ascomycota</taxon>
        <taxon>Pezizomycotina</taxon>
        <taxon>Sordariomycetes</taxon>
        <taxon>Hypocreomycetidae</taxon>
        <taxon>Hypocreales</taxon>
        <taxon>Ophiocordycipitaceae</taxon>
        <taxon>Purpureocillium</taxon>
    </lineage>
</organism>
<dbReference type="InterPro" id="IPR007708">
    <property type="entry name" value="DBR1_C"/>
</dbReference>
<feature type="transmembrane region" description="Helical" evidence="7">
    <location>
        <begin position="122"/>
        <end position="139"/>
    </location>
</feature>
<evidence type="ECO:0000256" key="2">
    <source>
        <dbReference type="ARBA" id="ARBA00022448"/>
    </source>
</evidence>
<feature type="region of interest" description="Disordered" evidence="6">
    <location>
        <begin position="49"/>
        <end position="100"/>
    </location>
</feature>
<evidence type="ECO:0000256" key="3">
    <source>
        <dbReference type="ARBA" id="ARBA00022692"/>
    </source>
</evidence>
<dbReference type="Proteomes" id="UP001287286">
    <property type="component" value="Unassembled WGS sequence"/>
</dbReference>
<evidence type="ECO:0000256" key="5">
    <source>
        <dbReference type="ARBA" id="ARBA00023136"/>
    </source>
</evidence>
<feature type="transmembrane region" description="Helical" evidence="7">
    <location>
        <begin position="285"/>
        <end position="307"/>
    </location>
</feature>
<dbReference type="Pfam" id="PF07690">
    <property type="entry name" value="MFS_1"/>
    <property type="match status" value="1"/>
</dbReference>
<feature type="transmembrane region" description="Helical" evidence="7">
    <location>
        <begin position="192"/>
        <end position="211"/>
    </location>
</feature>
<comment type="subcellular location">
    <subcellularLocation>
        <location evidence="1">Membrane</location>
        <topology evidence="1">Multi-pass membrane protein</topology>
    </subcellularLocation>
</comment>
<keyword evidence="5 7" id="KW-0472">Membrane</keyword>
<evidence type="ECO:0000313" key="9">
    <source>
        <dbReference type="EMBL" id="KAK4090487.1"/>
    </source>
</evidence>
<evidence type="ECO:0000256" key="7">
    <source>
        <dbReference type="SAM" id="Phobius"/>
    </source>
</evidence>
<protein>
    <recommendedName>
        <fullName evidence="8">Major facilitator superfamily (MFS) profile domain-containing protein</fullName>
    </recommendedName>
</protein>
<dbReference type="InterPro" id="IPR020846">
    <property type="entry name" value="MFS_dom"/>
</dbReference>
<evidence type="ECO:0000259" key="8">
    <source>
        <dbReference type="PROSITE" id="PS50850"/>
    </source>
</evidence>
<feature type="transmembrane region" description="Helical" evidence="7">
    <location>
        <begin position="517"/>
        <end position="537"/>
    </location>
</feature>
<feature type="transmembrane region" description="Helical" evidence="7">
    <location>
        <begin position="424"/>
        <end position="442"/>
    </location>
</feature>
<keyword evidence="4 7" id="KW-1133">Transmembrane helix</keyword>
<gene>
    <name evidence="9" type="ORF">Purlil1_5159</name>
</gene>
<evidence type="ECO:0000313" key="10">
    <source>
        <dbReference type="Proteomes" id="UP001287286"/>
    </source>
</evidence>
<dbReference type="SMART" id="SM01124">
    <property type="entry name" value="DBR1"/>
    <property type="match status" value="1"/>
</dbReference>
<dbReference type="Gene3D" id="1.20.1250.20">
    <property type="entry name" value="MFS general substrate transporter like domains"/>
    <property type="match status" value="2"/>
</dbReference>
<feature type="transmembrane region" description="Helical" evidence="7">
    <location>
        <begin position="166"/>
        <end position="185"/>
    </location>
</feature>
<feature type="transmembrane region" description="Helical" evidence="7">
    <location>
        <begin position="223"/>
        <end position="240"/>
    </location>
</feature>
<evidence type="ECO:0000256" key="4">
    <source>
        <dbReference type="ARBA" id="ARBA00022989"/>
    </source>
</evidence>
<keyword evidence="10" id="KW-1185">Reference proteome</keyword>
<feature type="domain" description="Major facilitator superfamily (MFS) profile" evidence="8">
    <location>
        <begin position="126"/>
        <end position="542"/>
    </location>
</feature>
<feature type="transmembrane region" description="Helical" evidence="7">
    <location>
        <begin position="399"/>
        <end position="417"/>
    </location>
</feature>
<proteinExistence type="predicted"/>
<dbReference type="InterPro" id="IPR011701">
    <property type="entry name" value="MFS"/>
</dbReference>